<dbReference type="Proteomes" id="UP001500839">
    <property type="component" value="Unassembled WGS sequence"/>
</dbReference>
<reference evidence="2" key="1">
    <citation type="journal article" date="2019" name="Int. J. Syst. Evol. Microbiol.">
        <title>The Global Catalogue of Microorganisms (GCM) 10K type strain sequencing project: providing services to taxonomists for standard genome sequencing and annotation.</title>
        <authorList>
            <consortium name="The Broad Institute Genomics Platform"/>
            <consortium name="The Broad Institute Genome Sequencing Center for Infectious Disease"/>
            <person name="Wu L."/>
            <person name="Ma J."/>
        </authorList>
    </citation>
    <scope>NUCLEOTIDE SEQUENCE [LARGE SCALE GENOMIC DNA]</scope>
    <source>
        <strain evidence="2">JCM 18542</strain>
    </source>
</reference>
<protein>
    <submittedName>
        <fullName evidence="1">Uncharacterized protein</fullName>
    </submittedName>
</protein>
<evidence type="ECO:0000313" key="2">
    <source>
        <dbReference type="Proteomes" id="UP001500839"/>
    </source>
</evidence>
<comment type="caution">
    <text evidence="1">The sequence shown here is derived from an EMBL/GenBank/DDBJ whole genome shotgun (WGS) entry which is preliminary data.</text>
</comment>
<keyword evidence="2" id="KW-1185">Reference proteome</keyword>
<proteinExistence type="predicted"/>
<dbReference type="EMBL" id="BAABKQ010000001">
    <property type="protein sequence ID" value="GAA4814960.1"/>
    <property type="molecule type" value="Genomic_DNA"/>
</dbReference>
<gene>
    <name evidence="1" type="ORF">GCM10023353_20540</name>
</gene>
<organism evidence="1 2">
    <name type="scientific">Tomitella cavernea</name>
    <dbReference type="NCBI Taxonomy" id="1387982"/>
    <lineage>
        <taxon>Bacteria</taxon>
        <taxon>Bacillati</taxon>
        <taxon>Actinomycetota</taxon>
        <taxon>Actinomycetes</taxon>
        <taxon>Mycobacteriales</taxon>
        <taxon>Tomitella</taxon>
    </lineage>
</organism>
<accession>A0ABP9CPR6</accession>
<name>A0ABP9CPR6_9ACTN</name>
<evidence type="ECO:0000313" key="1">
    <source>
        <dbReference type="EMBL" id="GAA4814960.1"/>
    </source>
</evidence>
<dbReference type="RefSeq" id="WP_200171155.1">
    <property type="nucleotide sequence ID" value="NZ_BAABKQ010000001.1"/>
</dbReference>
<sequence>MADRCVRVGDYPELAYLCWQRGPDAHIPEADALAIYERNWRHVGPLTDRERRFVHHLADAYGNGVLLV</sequence>